<dbReference type="Proteomes" id="UP001055093">
    <property type="component" value="Unassembled WGS sequence"/>
</dbReference>
<comment type="caution">
    <text evidence="2">The sequence shown here is derived from an EMBL/GenBank/DDBJ whole genome shotgun (WGS) entry which is preliminary data.</text>
</comment>
<evidence type="ECO:0000256" key="1">
    <source>
        <dbReference type="SAM" id="SignalP"/>
    </source>
</evidence>
<feature type="signal peptide" evidence="1">
    <location>
        <begin position="1"/>
        <end position="21"/>
    </location>
</feature>
<reference evidence="2" key="2">
    <citation type="submission" date="2021-08" db="EMBL/GenBank/DDBJ databases">
        <authorList>
            <person name="Tani A."/>
            <person name="Ola A."/>
            <person name="Ogura Y."/>
            <person name="Katsura K."/>
            <person name="Hayashi T."/>
        </authorList>
    </citation>
    <scope>NUCLEOTIDE SEQUENCE</scope>
    <source>
        <strain evidence="2">DSM 14458</strain>
    </source>
</reference>
<reference evidence="2" key="1">
    <citation type="journal article" date="2021" name="Front. Microbiol.">
        <title>Comprehensive Comparative Genomics and Phenotyping of Methylobacterium Species.</title>
        <authorList>
            <person name="Alessa O."/>
            <person name="Ogura Y."/>
            <person name="Fujitani Y."/>
            <person name="Takami H."/>
            <person name="Hayashi T."/>
            <person name="Sahin N."/>
            <person name="Tani A."/>
        </authorList>
    </citation>
    <scope>NUCLEOTIDE SEQUENCE</scope>
    <source>
        <strain evidence="2">DSM 14458</strain>
    </source>
</reference>
<proteinExistence type="predicted"/>
<dbReference type="EMBL" id="BPRE01000006">
    <property type="protein sequence ID" value="GJE75683.1"/>
    <property type="molecule type" value="Genomic_DNA"/>
</dbReference>
<keyword evidence="3" id="KW-1185">Reference proteome</keyword>
<keyword evidence="1" id="KW-0732">Signal</keyword>
<evidence type="ECO:0000313" key="2">
    <source>
        <dbReference type="EMBL" id="GJE75683.1"/>
    </source>
</evidence>
<gene>
    <name evidence="2" type="ORF">BGCPKDLD_2270</name>
</gene>
<evidence type="ECO:0000313" key="3">
    <source>
        <dbReference type="Proteomes" id="UP001055093"/>
    </source>
</evidence>
<feature type="chain" id="PRO_5046418104" description="MxaA protein" evidence="1">
    <location>
        <begin position="22"/>
        <end position="308"/>
    </location>
</feature>
<dbReference type="RefSeq" id="WP_137831514.1">
    <property type="nucleotide sequence ID" value="NZ_BPRE01000006.1"/>
</dbReference>
<sequence>MRALLLVLLLSAVSAAMPALAQVRGVELRVPRAFGYFLGDLVPVQADIRVDPGFTLQRPSLPKPGPVTYWLDLRSVAIEERREGDATLIRLRLTYQSFYAALDSRTLEVPGFPVTIQSDGQEGLTTATVQVPAWKLGVSPLREVQPERRDDPAEYLLPDGRAPRLDPNPATAAALTLLALAALALVPLARDRAWGIFAPRRGRPFALGLKALRRTRRKTAGDARDREALLVLHRAVDATAGRRVLADDLPLFLDRHPAFRGQADDLARFFAASRRAFFGRETEAAARTLPLPEIETLLARLAAAERSA</sequence>
<accession>A0ABQ4UW79</accession>
<name>A0ABQ4UW79_9HYPH</name>
<protein>
    <recommendedName>
        <fullName evidence="4">MxaA protein</fullName>
    </recommendedName>
</protein>
<organism evidence="2 3">
    <name type="scientific">Methylorubrum suomiense</name>
    <dbReference type="NCBI Taxonomy" id="144191"/>
    <lineage>
        <taxon>Bacteria</taxon>
        <taxon>Pseudomonadati</taxon>
        <taxon>Pseudomonadota</taxon>
        <taxon>Alphaproteobacteria</taxon>
        <taxon>Hyphomicrobiales</taxon>
        <taxon>Methylobacteriaceae</taxon>
        <taxon>Methylorubrum</taxon>
    </lineage>
</organism>
<evidence type="ECO:0008006" key="4">
    <source>
        <dbReference type="Google" id="ProtNLM"/>
    </source>
</evidence>